<organism evidence="1 2">
    <name type="scientific">Ancylostoma ceylanicum</name>
    <dbReference type="NCBI Taxonomy" id="53326"/>
    <lineage>
        <taxon>Eukaryota</taxon>
        <taxon>Metazoa</taxon>
        <taxon>Ecdysozoa</taxon>
        <taxon>Nematoda</taxon>
        <taxon>Chromadorea</taxon>
        <taxon>Rhabditida</taxon>
        <taxon>Rhabditina</taxon>
        <taxon>Rhabditomorpha</taxon>
        <taxon>Strongyloidea</taxon>
        <taxon>Ancylostomatidae</taxon>
        <taxon>Ancylostomatinae</taxon>
        <taxon>Ancylostoma</taxon>
    </lineage>
</organism>
<keyword evidence="2" id="KW-1185">Reference proteome</keyword>
<accession>A0A016RUV3</accession>
<reference evidence="2" key="1">
    <citation type="journal article" date="2015" name="Nat. Genet.">
        <title>The genome and transcriptome of the zoonotic hookworm Ancylostoma ceylanicum identify infection-specific gene families.</title>
        <authorList>
            <person name="Schwarz E.M."/>
            <person name="Hu Y."/>
            <person name="Antoshechkin I."/>
            <person name="Miller M.M."/>
            <person name="Sternberg P.W."/>
            <person name="Aroian R.V."/>
        </authorList>
    </citation>
    <scope>NUCLEOTIDE SEQUENCE</scope>
    <source>
        <strain evidence="2">HY135</strain>
    </source>
</reference>
<dbReference type="EMBL" id="JARK01001707">
    <property type="protein sequence ID" value="EYB81902.1"/>
    <property type="molecule type" value="Genomic_DNA"/>
</dbReference>
<sequence length="68" mass="7615">MDERRDRGAGPLVVCCGMVLEFCAAGRSRQPEPPRKPLFLSSRTPAEVPPLVYGCLKFTVIEPRKEKK</sequence>
<dbReference type="AlphaFoldDB" id="A0A016RUV3"/>
<name>A0A016RUV3_9BILA</name>
<dbReference type="Proteomes" id="UP000024635">
    <property type="component" value="Unassembled WGS sequence"/>
</dbReference>
<protein>
    <submittedName>
        <fullName evidence="1">Uncharacterized protein</fullName>
    </submittedName>
</protein>
<proteinExistence type="predicted"/>
<evidence type="ECO:0000313" key="1">
    <source>
        <dbReference type="EMBL" id="EYB81902.1"/>
    </source>
</evidence>
<gene>
    <name evidence="1" type="primary">Acey_s0371.g114</name>
    <name evidence="1" type="ORF">Y032_0371g114</name>
</gene>
<evidence type="ECO:0000313" key="2">
    <source>
        <dbReference type="Proteomes" id="UP000024635"/>
    </source>
</evidence>
<comment type="caution">
    <text evidence="1">The sequence shown here is derived from an EMBL/GenBank/DDBJ whole genome shotgun (WGS) entry which is preliminary data.</text>
</comment>